<sequence>MPPLLHDLNGRTNGPLRVVRYLADRELNVVFWEVHQRQIMARPASDEDLRIGRERWMDFGP</sequence>
<reference evidence="1 2" key="1">
    <citation type="submission" date="2018-04" db="EMBL/GenBank/DDBJ databases">
        <title>The genome sequence of Caulobacter sp. 744.</title>
        <authorList>
            <person name="Gao J."/>
            <person name="Sun J."/>
        </authorList>
    </citation>
    <scope>NUCLEOTIDE SEQUENCE [LARGE SCALE GENOMIC DNA]</scope>
    <source>
        <strain evidence="1 2">774</strain>
    </source>
</reference>
<gene>
    <name evidence="1" type="ORF">DDF67_12620</name>
</gene>
<dbReference type="AlphaFoldDB" id="A0A2T9JYP5"/>
<keyword evidence="2" id="KW-1185">Reference proteome</keyword>
<dbReference type="EMBL" id="QDKQ01000044">
    <property type="protein sequence ID" value="PVM88817.1"/>
    <property type="molecule type" value="Genomic_DNA"/>
</dbReference>
<name>A0A2T9JYP5_9CAUL</name>
<evidence type="ECO:0000313" key="2">
    <source>
        <dbReference type="Proteomes" id="UP000245073"/>
    </source>
</evidence>
<evidence type="ECO:0000313" key="1">
    <source>
        <dbReference type="EMBL" id="PVM88817.1"/>
    </source>
</evidence>
<dbReference type="Proteomes" id="UP000245073">
    <property type="component" value="Unassembled WGS sequence"/>
</dbReference>
<accession>A0A2T9JYP5</accession>
<comment type="caution">
    <text evidence="1">The sequence shown here is derived from an EMBL/GenBank/DDBJ whole genome shotgun (WGS) entry which is preliminary data.</text>
</comment>
<organism evidence="1 2">
    <name type="scientific">Caulobacter endophyticus</name>
    <dbReference type="NCBI Taxonomy" id="2172652"/>
    <lineage>
        <taxon>Bacteria</taxon>
        <taxon>Pseudomonadati</taxon>
        <taxon>Pseudomonadota</taxon>
        <taxon>Alphaproteobacteria</taxon>
        <taxon>Caulobacterales</taxon>
        <taxon>Caulobacteraceae</taxon>
        <taxon>Caulobacter</taxon>
    </lineage>
</organism>
<proteinExistence type="predicted"/>
<protein>
    <submittedName>
        <fullName evidence="1">Uncharacterized protein</fullName>
    </submittedName>
</protein>